<dbReference type="AlphaFoldDB" id="A0A238X4D0"/>
<evidence type="ECO:0000313" key="1">
    <source>
        <dbReference type="EMBL" id="SNR53443.1"/>
    </source>
</evidence>
<dbReference type="RefSeq" id="WP_089381470.1">
    <property type="nucleotide sequence ID" value="NZ_FZNT01000004.1"/>
</dbReference>
<sequence>MKKFILLIIAMFLISCSDNDDDNNSIESDKIIGEWYLYKDIDLEDNSVELYELSDSDIEKITFSSNGILLISFSEEGLNISFDGTWVNSGSDNYKLTLGEETITLKFTFISNDEMKTNDGDYESYYKRI</sequence>
<dbReference type="PROSITE" id="PS51257">
    <property type="entry name" value="PROKAR_LIPOPROTEIN"/>
    <property type="match status" value="1"/>
</dbReference>
<evidence type="ECO:0008006" key="3">
    <source>
        <dbReference type="Google" id="ProtNLM"/>
    </source>
</evidence>
<evidence type="ECO:0000313" key="2">
    <source>
        <dbReference type="Proteomes" id="UP000198384"/>
    </source>
</evidence>
<dbReference type="EMBL" id="FZNT01000004">
    <property type="protein sequence ID" value="SNR53443.1"/>
    <property type="molecule type" value="Genomic_DNA"/>
</dbReference>
<organism evidence="1 2">
    <name type="scientific">Lutibacter agarilyticus</name>
    <dbReference type="NCBI Taxonomy" id="1109740"/>
    <lineage>
        <taxon>Bacteria</taxon>
        <taxon>Pseudomonadati</taxon>
        <taxon>Bacteroidota</taxon>
        <taxon>Flavobacteriia</taxon>
        <taxon>Flavobacteriales</taxon>
        <taxon>Flavobacteriaceae</taxon>
        <taxon>Lutibacter</taxon>
    </lineage>
</organism>
<gene>
    <name evidence="1" type="ORF">SAMN06265371_104376</name>
</gene>
<reference evidence="1 2" key="1">
    <citation type="submission" date="2017-06" db="EMBL/GenBank/DDBJ databases">
        <authorList>
            <person name="Kim H.J."/>
            <person name="Triplett B.A."/>
        </authorList>
    </citation>
    <scope>NUCLEOTIDE SEQUENCE [LARGE SCALE GENOMIC DNA]</scope>
    <source>
        <strain evidence="1 2">DSM 29150</strain>
    </source>
</reference>
<dbReference type="Proteomes" id="UP000198384">
    <property type="component" value="Unassembled WGS sequence"/>
</dbReference>
<keyword evidence="2" id="KW-1185">Reference proteome</keyword>
<proteinExistence type="predicted"/>
<name>A0A238X4D0_9FLAO</name>
<accession>A0A238X4D0</accession>
<protein>
    <recommendedName>
        <fullName evidence="3">Lipocalin-like domain-containing protein</fullName>
    </recommendedName>
</protein>